<proteinExistence type="predicted"/>
<dbReference type="EMBL" id="MVBN01000012">
    <property type="protein sequence ID" value="OOK64767.1"/>
    <property type="molecule type" value="Genomic_DNA"/>
</dbReference>
<reference evidence="4 5" key="1">
    <citation type="submission" date="2017-02" db="EMBL/GenBank/DDBJ databases">
        <title>Complete genome sequences of Mycobacterium kansasii strains isolated from rhesus macaques.</title>
        <authorList>
            <person name="Panda A."/>
            <person name="Nagaraj S."/>
            <person name="Zhao X."/>
            <person name="Tettelin H."/>
            <person name="Detolla L.J."/>
        </authorList>
    </citation>
    <scope>NUCLEOTIDE SEQUENCE [LARGE SCALE GENOMIC DNA]</scope>
    <source>
        <strain evidence="2 4">11-3469</strain>
        <strain evidence="3 5">11-3813</strain>
    </source>
</reference>
<accession>A0A1V3WCR1</accession>
<evidence type="ECO:0000256" key="1">
    <source>
        <dbReference type="SAM" id="MobiDB-lite"/>
    </source>
</evidence>
<protein>
    <submittedName>
        <fullName evidence="2">Uncharacterized protein</fullName>
    </submittedName>
</protein>
<gene>
    <name evidence="2" type="ORF">BZL29_8060</name>
    <name evidence="3" type="ORF">BZL30_4408</name>
</gene>
<evidence type="ECO:0000313" key="3">
    <source>
        <dbReference type="EMBL" id="OOK73411.1"/>
    </source>
</evidence>
<evidence type="ECO:0000313" key="4">
    <source>
        <dbReference type="Proteomes" id="UP000188532"/>
    </source>
</evidence>
<dbReference type="Proteomes" id="UP000188532">
    <property type="component" value="Unassembled WGS sequence"/>
</dbReference>
<organism evidence="2 4">
    <name type="scientific">Mycobacterium kansasii</name>
    <dbReference type="NCBI Taxonomy" id="1768"/>
    <lineage>
        <taxon>Bacteria</taxon>
        <taxon>Bacillati</taxon>
        <taxon>Actinomycetota</taxon>
        <taxon>Actinomycetes</taxon>
        <taxon>Mycobacteriales</taxon>
        <taxon>Mycobacteriaceae</taxon>
        <taxon>Mycobacterium</taxon>
    </lineage>
</organism>
<dbReference type="Proteomes" id="UP000189229">
    <property type="component" value="Unassembled WGS sequence"/>
</dbReference>
<sequence length="38" mass="4138">MDAVSGHAQVNDRAGRRQCVDEGTYDAASIRGHGHFPR</sequence>
<name>A0A1V3WCR1_MYCKA</name>
<evidence type="ECO:0000313" key="5">
    <source>
        <dbReference type="Proteomes" id="UP000189229"/>
    </source>
</evidence>
<comment type="caution">
    <text evidence="2">The sequence shown here is derived from an EMBL/GenBank/DDBJ whole genome shotgun (WGS) entry which is preliminary data.</text>
</comment>
<evidence type="ECO:0000313" key="2">
    <source>
        <dbReference type="EMBL" id="OOK64767.1"/>
    </source>
</evidence>
<dbReference type="AlphaFoldDB" id="A0A1V3WCR1"/>
<feature type="region of interest" description="Disordered" evidence="1">
    <location>
        <begin position="1"/>
        <end position="38"/>
    </location>
</feature>
<dbReference type="EMBL" id="MVBM01000004">
    <property type="protein sequence ID" value="OOK73411.1"/>
    <property type="molecule type" value="Genomic_DNA"/>
</dbReference>